<dbReference type="SUPFAM" id="SSF48264">
    <property type="entry name" value="Cytochrome P450"/>
    <property type="match status" value="1"/>
</dbReference>
<dbReference type="GeneID" id="19405967"/>
<gene>
    <name evidence="1" type="ORF">SETTUDRAFT_92325</name>
</gene>
<dbReference type="RefSeq" id="XP_008028682.1">
    <property type="nucleotide sequence ID" value="XM_008030491.1"/>
</dbReference>
<evidence type="ECO:0000313" key="2">
    <source>
        <dbReference type="Proteomes" id="UP000016935"/>
    </source>
</evidence>
<dbReference type="Gene3D" id="1.10.630.10">
    <property type="entry name" value="Cytochrome P450"/>
    <property type="match status" value="1"/>
</dbReference>
<dbReference type="InterPro" id="IPR036396">
    <property type="entry name" value="Cyt_P450_sf"/>
</dbReference>
<reference evidence="1 2" key="1">
    <citation type="journal article" date="2012" name="PLoS Pathog.">
        <title>Diverse lifestyles and strategies of plant pathogenesis encoded in the genomes of eighteen Dothideomycetes fungi.</title>
        <authorList>
            <person name="Ohm R.A."/>
            <person name="Feau N."/>
            <person name="Henrissat B."/>
            <person name="Schoch C.L."/>
            <person name="Horwitz B.A."/>
            <person name="Barry K.W."/>
            <person name="Condon B.J."/>
            <person name="Copeland A.C."/>
            <person name="Dhillon B."/>
            <person name="Glaser F."/>
            <person name="Hesse C.N."/>
            <person name="Kosti I."/>
            <person name="LaButti K."/>
            <person name="Lindquist E.A."/>
            <person name="Lucas S."/>
            <person name="Salamov A.A."/>
            <person name="Bradshaw R.E."/>
            <person name="Ciuffetti L."/>
            <person name="Hamelin R.C."/>
            <person name="Kema G.H.J."/>
            <person name="Lawrence C."/>
            <person name="Scott J.A."/>
            <person name="Spatafora J.W."/>
            <person name="Turgeon B.G."/>
            <person name="de Wit P.J.G.M."/>
            <person name="Zhong S."/>
            <person name="Goodwin S.B."/>
            <person name="Grigoriev I.V."/>
        </authorList>
    </citation>
    <scope>NUCLEOTIDE SEQUENCE [LARGE SCALE GENOMIC DNA]</scope>
    <source>
        <strain evidence="2">28A</strain>
    </source>
</reference>
<dbReference type="GO" id="GO:0004497">
    <property type="term" value="F:monooxygenase activity"/>
    <property type="evidence" value="ECO:0007669"/>
    <property type="project" value="InterPro"/>
</dbReference>
<dbReference type="GO" id="GO:0005506">
    <property type="term" value="F:iron ion binding"/>
    <property type="evidence" value="ECO:0007669"/>
    <property type="project" value="InterPro"/>
</dbReference>
<keyword evidence="2" id="KW-1185">Reference proteome</keyword>
<proteinExistence type="predicted"/>
<dbReference type="OrthoDB" id="10029320at2759"/>
<accession>R0IHB6</accession>
<dbReference type="GO" id="GO:0020037">
    <property type="term" value="F:heme binding"/>
    <property type="evidence" value="ECO:0007669"/>
    <property type="project" value="InterPro"/>
</dbReference>
<dbReference type="eggNOG" id="ENOG502SSCR">
    <property type="taxonomic scope" value="Eukaryota"/>
</dbReference>
<dbReference type="Proteomes" id="UP000016935">
    <property type="component" value="Unassembled WGS sequence"/>
</dbReference>
<protein>
    <submittedName>
        <fullName evidence="1">Uncharacterized protein</fullName>
    </submittedName>
</protein>
<name>R0IHB6_EXST2</name>
<sequence length="363" mass="41666">MKMKDQKDDDNWVDLCQQATMFFEEYQKNSSTHTIQIAELTQYVVLKLSLCYLFDDAREALAANQAQFDDIKYIGQRINELWVESKGNDDIERLPDWRDEEKLHAALRRVTQIPNVRTRGNLSTEPLRGKNNPMNLLLPAYETMWRVVLRCFLEVCYRNAPNSPDWIAILKAYVGNLRSGECTPNHAFHDSTTTSSGGRTAEIVKEALRLYPPTRRVHRSFNGQRVAANIEECQRFNLLADPDPLVFRPERWREICFSKRQAFYDQAVRTEEENAFVPYKKAKDDLKGAEEKLGYMPFAYFCAADHAATKEFASKMIGMLVGVLCEGLNGKWEVENTASLPASGTPLDSGRAAYEDLKLRRET</sequence>
<dbReference type="AlphaFoldDB" id="R0IHB6"/>
<evidence type="ECO:0000313" key="1">
    <source>
        <dbReference type="EMBL" id="EOA84376.1"/>
    </source>
</evidence>
<dbReference type="GO" id="GO:0016705">
    <property type="term" value="F:oxidoreductase activity, acting on paired donors, with incorporation or reduction of molecular oxygen"/>
    <property type="evidence" value="ECO:0007669"/>
    <property type="project" value="InterPro"/>
</dbReference>
<dbReference type="EMBL" id="KB908814">
    <property type="protein sequence ID" value="EOA84376.1"/>
    <property type="molecule type" value="Genomic_DNA"/>
</dbReference>
<reference evidence="1 2" key="2">
    <citation type="journal article" date="2013" name="PLoS Genet.">
        <title>Comparative genome structure, secondary metabolite, and effector coding capacity across Cochliobolus pathogens.</title>
        <authorList>
            <person name="Condon B.J."/>
            <person name="Leng Y."/>
            <person name="Wu D."/>
            <person name="Bushley K.E."/>
            <person name="Ohm R.A."/>
            <person name="Otillar R."/>
            <person name="Martin J."/>
            <person name="Schackwitz W."/>
            <person name="Grimwood J."/>
            <person name="MohdZainudin N."/>
            <person name="Xue C."/>
            <person name="Wang R."/>
            <person name="Manning V.A."/>
            <person name="Dhillon B."/>
            <person name="Tu Z.J."/>
            <person name="Steffenson B.J."/>
            <person name="Salamov A."/>
            <person name="Sun H."/>
            <person name="Lowry S."/>
            <person name="LaButti K."/>
            <person name="Han J."/>
            <person name="Copeland A."/>
            <person name="Lindquist E."/>
            <person name="Barry K."/>
            <person name="Schmutz J."/>
            <person name="Baker S.E."/>
            <person name="Ciuffetti L.M."/>
            <person name="Grigoriev I.V."/>
            <person name="Zhong S."/>
            <person name="Turgeon B.G."/>
        </authorList>
    </citation>
    <scope>NUCLEOTIDE SEQUENCE [LARGE SCALE GENOMIC DNA]</scope>
    <source>
        <strain evidence="2">28A</strain>
    </source>
</reference>
<dbReference type="HOGENOM" id="CLU_044612_0_0_1"/>
<organism evidence="1 2">
    <name type="scientific">Exserohilum turcicum (strain 28A)</name>
    <name type="common">Northern leaf blight fungus</name>
    <name type="synonym">Setosphaeria turcica</name>
    <dbReference type="NCBI Taxonomy" id="671987"/>
    <lineage>
        <taxon>Eukaryota</taxon>
        <taxon>Fungi</taxon>
        <taxon>Dikarya</taxon>
        <taxon>Ascomycota</taxon>
        <taxon>Pezizomycotina</taxon>
        <taxon>Dothideomycetes</taxon>
        <taxon>Pleosporomycetidae</taxon>
        <taxon>Pleosporales</taxon>
        <taxon>Pleosporineae</taxon>
        <taxon>Pleosporaceae</taxon>
        <taxon>Exserohilum</taxon>
    </lineage>
</organism>
<dbReference type="STRING" id="671987.R0IHB6"/>